<evidence type="ECO:0000313" key="1">
    <source>
        <dbReference type="EMBL" id="MBB6213726.1"/>
    </source>
</evidence>
<dbReference type="Pfam" id="PF02471">
    <property type="entry name" value="OspE"/>
    <property type="match status" value="1"/>
</dbReference>
<proteinExistence type="predicted"/>
<dbReference type="InterPro" id="IPR038660">
    <property type="entry name" value="OspE-like_sf"/>
</dbReference>
<dbReference type="Gene3D" id="2.30.31.50">
    <property type="entry name" value="Borrelia outer surface protein E/F"/>
    <property type="match status" value="1"/>
</dbReference>
<protein>
    <recommendedName>
        <fullName evidence="3">Outer surface protein E</fullName>
    </recommendedName>
</protein>
<evidence type="ECO:0000313" key="2">
    <source>
        <dbReference type="Proteomes" id="UP000536100"/>
    </source>
</evidence>
<dbReference type="EMBL" id="JACHFB010000007">
    <property type="protein sequence ID" value="MBB6213726.1"/>
    <property type="molecule type" value="Genomic_DNA"/>
</dbReference>
<dbReference type="Proteomes" id="UP000536100">
    <property type="component" value="Unassembled WGS sequence"/>
</dbReference>
<name>A0A7W9ZLH2_9SPIR</name>
<dbReference type="RefSeq" id="WP_184125551.1">
    <property type="nucleotide sequence ID" value="NZ_CP179437.1"/>
</dbReference>
<dbReference type="AlphaFoldDB" id="A0A7W9ZLH2"/>
<evidence type="ECO:0008006" key="3">
    <source>
        <dbReference type="Google" id="ProtNLM"/>
    </source>
</evidence>
<reference evidence="1 2" key="1">
    <citation type="submission" date="2020-08" db="EMBL/GenBank/DDBJ databases">
        <title>Genomic Encyclopedia of Type Strains, Phase IV (KMG-IV): sequencing the most valuable type-strain genomes for metagenomic binning, comparative biology and taxonomic classification.</title>
        <authorList>
            <person name="Goeker M."/>
        </authorList>
    </citation>
    <scope>NUCLEOTIDE SEQUENCE [LARGE SCALE GENOMIC DNA]</scope>
    <source>
        <strain evidence="1 2">DSM 17989</strain>
    </source>
</reference>
<dbReference type="InterPro" id="IPR003483">
    <property type="entry name" value="OspEF"/>
</dbReference>
<organism evidence="1 2">
    <name type="scientific">Borreliella californiensis</name>
    <dbReference type="NCBI Taxonomy" id="373543"/>
    <lineage>
        <taxon>Bacteria</taxon>
        <taxon>Pseudomonadati</taxon>
        <taxon>Spirochaetota</taxon>
        <taxon>Spirochaetia</taxon>
        <taxon>Spirochaetales</taxon>
        <taxon>Borreliaceae</taxon>
        <taxon>Borreliella</taxon>
    </lineage>
</organism>
<gene>
    <name evidence="1" type="ORF">HNP67_001221</name>
</gene>
<accession>A0A7W9ZLH2</accession>
<dbReference type="PROSITE" id="PS51257">
    <property type="entry name" value="PROKAR_LIPOPROTEIN"/>
    <property type="match status" value="1"/>
</dbReference>
<comment type="caution">
    <text evidence="1">The sequence shown here is derived from an EMBL/GenBank/DDBJ whole genome shotgun (WGS) entry which is preliminary data.</text>
</comment>
<sequence>MKKKIRMFIIYVIFALIISCENFRGSLSKQESSRDAIEFCEFTVNIKNKKDNNGNWTDLGALVVRKEEDGIATGLNAGGHSATFFSLEESEVDNFVKSMTEGGAFKTSLYYGYNDEQSSKSGIQNKEIITKIGNIDGSEHIIFLGDKIKDSLGDKAAEYAISLEELKKNLK</sequence>